<evidence type="ECO:0000313" key="1">
    <source>
        <dbReference type="EMBL" id="SDI11048.1"/>
    </source>
</evidence>
<dbReference type="Proteomes" id="UP000198869">
    <property type="component" value="Unassembled WGS sequence"/>
</dbReference>
<dbReference type="AlphaFoldDB" id="A0A1G8HWL7"/>
<gene>
    <name evidence="1" type="ORF">SAMN05421846_104107</name>
</gene>
<organism evidence="1 2">
    <name type="scientific">Chryseobacterium taeanense</name>
    <dbReference type="NCBI Taxonomy" id="311334"/>
    <lineage>
        <taxon>Bacteria</taxon>
        <taxon>Pseudomonadati</taxon>
        <taxon>Bacteroidota</taxon>
        <taxon>Flavobacteriia</taxon>
        <taxon>Flavobacteriales</taxon>
        <taxon>Weeksellaceae</taxon>
        <taxon>Chryseobacterium group</taxon>
        <taxon>Chryseobacterium</taxon>
    </lineage>
</organism>
<evidence type="ECO:0008006" key="3">
    <source>
        <dbReference type="Google" id="ProtNLM"/>
    </source>
</evidence>
<dbReference type="EMBL" id="FNDW01000004">
    <property type="protein sequence ID" value="SDI11048.1"/>
    <property type="molecule type" value="Genomic_DNA"/>
</dbReference>
<dbReference type="RefSeq" id="WP_139164607.1">
    <property type="nucleotide sequence ID" value="NZ_FNDW01000004.1"/>
</dbReference>
<proteinExistence type="predicted"/>
<evidence type="ECO:0000313" key="2">
    <source>
        <dbReference type="Proteomes" id="UP000198869"/>
    </source>
</evidence>
<sequence>MGKLTFIGGAVINTAYTVHSTSVLHSNRLNNLSEDVALNNSGCERRSSLTLFIPRNVNIDRILSFNPPNFNYHKDCFVYIMHIISSIPTRDWDLIDRNGFTAINKVILQRRIHEYKLYISYLVSNGILEENRHYVPGKKSMGLKFNSRYQSELIPIQITKWTLIKSITGYHSNVNIEKTEEIHFLKKWFNCKIQVDLEGAQIFLTQLKEQEIESGSLHAQQAYNSRILPLLELIQGEYSFGVDNTGFRLHTNLTRTMKELRKYIKYDGNKLHSIDIVNSQPFLARPLFQLNYFNRNKIYDKILNQRLTTQANYPIMLVEKIERVTNQQDVINYLEMVTNGEFYEKFGEILVQNELFDGDIQNTSVRDTVKEITFATLYSPNTAMAYNSEVRVFSNVFPNVYEMIKLIKLGHGNHRAYSILLQRLEAELILDKICKRISHAYPQIPIFTIHDSIVTIEKYVPIVENFMKKIMRINVGASPVLKIEIWE</sequence>
<dbReference type="OrthoDB" id="631303at2"/>
<keyword evidence="2" id="KW-1185">Reference proteome</keyword>
<name>A0A1G8HWL7_9FLAO</name>
<accession>A0A1G8HWL7</accession>
<reference evidence="2" key="1">
    <citation type="submission" date="2016-10" db="EMBL/GenBank/DDBJ databases">
        <authorList>
            <person name="Varghese N."/>
            <person name="Submissions S."/>
        </authorList>
    </citation>
    <scope>NUCLEOTIDE SEQUENCE [LARGE SCALE GENOMIC DNA]</scope>
    <source>
        <strain evidence="2">DSM 17071</strain>
    </source>
</reference>
<protein>
    <recommendedName>
        <fullName evidence="3">DNA-directed RNA polymerase</fullName>
    </recommendedName>
</protein>
<dbReference type="STRING" id="311334.SAMN05421846_104107"/>